<dbReference type="InterPro" id="IPR009081">
    <property type="entry name" value="PP-bd_ACP"/>
</dbReference>
<evidence type="ECO:0000313" key="2">
    <source>
        <dbReference type="EMBL" id="UTI62608.1"/>
    </source>
</evidence>
<sequence>MAQDKNTTLAVIEQFLKLVQKEPEALTDDLPLYGEGLGLDSLEAAELSAVLEDKFGSDPFSAGGDLPQTVGDILGFYEAPATA</sequence>
<dbReference type="EMBL" id="CP098502">
    <property type="protein sequence ID" value="UTI62608.1"/>
    <property type="molecule type" value="Genomic_DNA"/>
</dbReference>
<dbReference type="Proteomes" id="UP001056035">
    <property type="component" value="Chromosome"/>
</dbReference>
<dbReference type="RefSeq" id="WP_254569345.1">
    <property type="nucleotide sequence ID" value="NZ_CP098502.1"/>
</dbReference>
<keyword evidence="3" id="KW-1185">Reference proteome</keyword>
<evidence type="ECO:0000259" key="1">
    <source>
        <dbReference type="Pfam" id="PF00550"/>
    </source>
</evidence>
<dbReference type="Gene3D" id="1.10.1200.10">
    <property type="entry name" value="ACP-like"/>
    <property type="match status" value="1"/>
</dbReference>
<dbReference type="SUPFAM" id="SSF47336">
    <property type="entry name" value="ACP-like"/>
    <property type="match status" value="1"/>
</dbReference>
<reference evidence="2 3" key="1">
    <citation type="submission" date="2022-06" db="EMBL/GenBank/DDBJ databases">
        <title>Paraconexibacter antarcticus.</title>
        <authorList>
            <person name="Kim C.S."/>
        </authorList>
    </citation>
    <scope>NUCLEOTIDE SEQUENCE [LARGE SCALE GENOMIC DNA]</scope>
    <source>
        <strain evidence="2 3">02-257</strain>
    </source>
</reference>
<gene>
    <name evidence="2" type="ORF">NBH00_14705</name>
</gene>
<proteinExistence type="predicted"/>
<name>A0ABY5DN36_9ACTN</name>
<dbReference type="Pfam" id="PF00550">
    <property type="entry name" value="PP-binding"/>
    <property type="match status" value="1"/>
</dbReference>
<evidence type="ECO:0000313" key="3">
    <source>
        <dbReference type="Proteomes" id="UP001056035"/>
    </source>
</evidence>
<dbReference type="InterPro" id="IPR036736">
    <property type="entry name" value="ACP-like_sf"/>
</dbReference>
<feature type="domain" description="Carrier" evidence="1">
    <location>
        <begin position="12"/>
        <end position="57"/>
    </location>
</feature>
<protein>
    <submittedName>
        <fullName evidence="2">Phosphopantetheine-binding protein</fullName>
    </submittedName>
</protein>
<organism evidence="2 3">
    <name type="scientific">Paraconexibacter antarcticus</name>
    <dbReference type="NCBI Taxonomy" id="2949664"/>
    <lineage>
        <taxon>Bacteria</taxon>
        <taxon>Bacillati</taxon>
        <taxon>Actinomycetota</taxon>
        <taxon>Thermoleophilia</taxon>
        <taxon>Solirubrobacterales</taxon>
        <taxon>Paraconexibacteraceae</taxon>
        <taxon>Paraconexibacter</taxon>
    </lineage>
</organism>
<accession>A0ABY5DN36</accession>